<sequence>MSTVTFWLHGGTCFGTLTYQQKEGNNEGQKEFVAAPAIFGDMSVDYPEHSAEIINRTYTLNDDLPDAPQLMIEIRDLEGGILSIRLSDSNSEQGKEFQITENGPFLLCLQADELMHTWTPTSTNSSRFSVFYRLTSFDVSLPECFIEPTRPVEEIEETRESFKLFYIFIPIAIVVFLSQLIFYTYQLCNEKQGSQIEYTRSVDPWEIDSLQLTISNRIGRGEALLIQSNVRKGRCQKAGHSTGCTATNVIFVEDLYRIAWEVASALEFLSSKNLLHRDVAARNVLLTLQKTSKLSDFGLSRSSNEALYTSHGGCLPIKWTALEAIEFGIFTEKADVWSFGVLLWEMFSFGDTPYEDLEPSRLLGELQKGFRLIPPHRTPTQISEVMTSCWKTHELFFVSPQIQQITGGSLRFEFTITNRFHDQPLLNKTLEITETSPSENCYFVATTIQVLTTDRSIV</sequence>
<feature type="domain" description="Protein kinase" evidence="2">
    <location>
        <begin position="94"/>
        <end position="426"/>
    </location>
</feature>
<dbReference type="GO" id="GO:0007169">
    <property type="term" value="P:cell surface receptor protein tyrosine kinase signaling pathway"/>
    <property type="evidence" value="ECO:0007669"/>
    <property type="project" value="TreeGrafter"/>
</dbReference>
<dbReference type="Proteomes" id="UP000887575">
    <property type="component" value="Unassembled WGS sequence"/>
</dbReference>
<keyword evidence="3" id="KW-1185">Reference proteome</keyword>
<keyword evidence="1" id="KW-0472">Membrane</keyword>
<protein>
    <recommendedName>
        <fullName evidence="2">Protein kinase domain-containing protein</fullName>
    </recommendedName>
</protein>
<dbReference type="PANTHER" id="PTHR24416:SF600">
    <property type="entry name" value="PDGF- AND VEGF-RECEPTOR RELATED, ISOFORM J"/>
    <property type="match status" value="1"/>
</dbReference>
<dbReference type="PROSITE" id="PS00109">
    <property type="entry name" value="PROTEIN_KINASE_TYR"/>
    <property type="match status" value="1"/>
</dbReference>
<reference evidence="4" key="1">
    <citation type="submission" date="2024-02" db="UniProtKB">
        <authorList>
            <consortium name="WormBaseParasite"/>
        </authorList>
    </citation>
    <scope>IDENTIFICATION</scope>
</reference>
<dbReference type="InterPro" id="IPR011009">
    <property type="entry name" value="Kinase-like_dom_sf"/>
</dbReference>
<dbReference type="PROSITE" id="PS50011">
    <property type="entry name" value="PROTEIN_KINASE_DOM"/>
    <property type="match status" value="1"/>
</dbReference>
<dbReference type="SUPFAM" id="SSF56112">
    <property type="entry name" value="Protein kinase-like (PK-like)"/>
    <property type="match status" value="1"/>
</dbReference>
<organism evidence="3 4">
    <name type="scientific">Mesorhabditis belari</name>
    <dbReference type="NCBI Taxonomy" id="2138241"/>
    <lineage>
        <taxon>Eukaryota</taxon>
        <taxon>Metazoa</taxon>
        <taxon>Ecdysozoa</taxon>
        <taxon>Nematoda</taxon>
        <taxon>Chromadorea</taxon>
        <taxon>Rhabditida</taxon>
        <taxon>Rhabditina</taxon>
        <taxon>Rhabditomorpha</taxon>
        <taxon>Rhabditoidea</taxon>
        <taxon>Rhabditidae</taxon>
        <taxon>Mesorhabditinae</taxon>
        <taxon>Mesorhabditis</taxon>
    </lineage>
</organism>
<dbReference type="GO" id="GO:0005524">
    <property type="term" value="F:ATP binding"/>
    <property type="evidence" value="ECO:0007669"/>
    <property type="project" value="InterPro"/>
</dbReference>
<dbReference type="InterPro" id="IPR000719">
    <property type="entry name" value="Prot_kinase_dom"/>
</dbReference>
<dbReference type="InterPro" id="IPR001245">
    <property type="entry name" value="Ser-Thr/Tyr_kinase_cat_dom"/>
</dbReference>
<dbReference type="PANTHER" id="PTHR24416">
    <property type="entry name" value="TYROSINE-PROTEIN KINASE RECEPTOR"/>
    <property type="match status" value="1"/>
</dbReference>
<dbReference type="AlphaFoldDB" id="A0AAF3EP25"/>
<dbReference type="GO" id="GO:0004714">
    <property type="term" value="F:transmembrane receptor protein tyrosine kinase activity"/>
    <property type="evidence" value="ECO:0007669"/>
    <property type="project" value="TreeGrafter"/>
</dbReference>
<evidence type="ECO:0000256" key="1">
    <source>
        <dbReference type="SAM" id="Phobius"/>
    </source>
</evidence>
<name>A0AAF3EP25_9BILA</name>
<accession>A0AAF3EP25</accession>
<dbReference type="SMART" id="SM00219">
    <property type="entry name" value="TyrKc"/>
    <property type="match status" value="1"/>
</dbReference>
<dbReference type="GO" id="GO:0043235">
    <property type="term" value="C:receptor complex"/>
    <property type="evidence" value="ECO:0007669"/>
    <property type="project" value="TreeGrafter"/>
</dbReference>
<keyword evidence="1" id="KW-0812">Transmembrane</keyword>
<keyword evidence="1" id="KW-1133">Transmembrane helix</keyword>
<dbReference type="Gene3D" id="1.10.510.10">
    <property type="entry name" value="Transferase(Phosphotransferase) domain 1"/>
    <property type="match status" value="1"/>
</dbReference>
<dbReference type="InterPro" id="IPR008266">
    <property type="entry name" value="Tyr_kinase_AS"/>
</dbReference>
<evidence type="ECO:0000259" key="2">
    <source>
        <dbReference type="PROSITE" id="PS50011"/>
    </source>
</evidence>
<dbReference type="PRINTS" id="PR00109">
    <property type="entry name" value="TYRKINASE"/>
</dbReference>
<dbReference type="WBParaSite" id="MBELARI_LOCUS15811">
    <property type="protein sequence ID" value="MBELARI_LOCUS15811"/>
    <property type="gene ID" value="MBELARI_LOCUS15811"/>
</dbReference>
<dbReference type="Pfam" id="PF07714">
    <property type="entry name" value="PK_Tyr_Ser-Thr"/>
    <property type="match status" value="1"/>
</dbReference>
<dbReference type="InterPro" id="IPR020635">
    <property type="entry name" value="Tyr_kinase_cat_dom"/>
</dbReference>
<feature type="transmembrane region" description="Helical" evidence="1">
    <location>
        <begin position="164"/>
        <end position="185"/>
    </location>
</feature>
<dbReference type="InterPro" id="IPR050122">
    <property type="entry name" value="RTK"/>
</dbReference>
<dbReference type="GO" id="GO:0005886">
    <property type="term" value="C:plasma membrane"/>
    <property type="evidence" value="ECO:0007669"/>
    <property type="project" value="TreeGrafter"/>
</dbReference>
<evidence type="ECO:0000313" key="4">
    <source>
        <dbReference type="WBParaSite" id="MBELARI_LOCUS15811"/>
    </source>
</evidence>
<evidence type="ECO:0000313" key="3">
    <source>
        <dbReference type="Proteomes" id="UP000887575"/>
    </source>
</evidence>
<proteinExistence type="predicted"/>